<keyword evidence="2" id="KW-1185">Reference proteome</keyword>
<dbReference type="EMBL" id="CP000152">
    <property type="protein sequence ID" value="ABB12992.1"/>
    <property type="molecule type" value="Genomic_DNA"/>
</dbReference>
<accession>Q390X4</accession>
<dbReference type="AlphaFoldDB" id="Q390X4"/>
<gene>
    <name evidence="1" type="ordered locus">Bcep18194_B2881</name>
</gene>
<organism evidence="1 2">
    <name type="scientific">Burkholderia lata (strain ATCC 17760 / DSM 23089 / LMG 22485 / NCIMB 9086 / R18194 / 383)</name>
    <dbReference type="NCBI Taxonomy" id="482957"/>
    <lineage>
        <taxon>Bacteria</taxon>
        <taxon>Pseudomonadati</taxon>
        <taxon>Pseudomonadota</taxon>
        <taxon>Betaproteobacteria</taxon>
        <taxon>Burkholderiales</taxon>
        <taxon>Burkholderiaceae</taxon>
        <taxon>Burkholderia</taxon>
        <taxon>Burkholderia cepacia complex</taxon>
    </lineage>
</organism>
<proteinExistence type="predicted"/>
<dbReference type="HOGENOM" id="CLU_1966427_0_0_4"/>
<dbReference type="Proteomes" id="UP000002705">
    <property type="component" value="Chromosome 2"/>
</dbReference>
<evidence type="ECO:0000313" key="1">
    <source>
        <dbReference type="EMBL" id="ABB12992.1"/>
    </source>
</evidence>
<evidence type="ECO:0000313" key="2">
    <source>
        <dbReference type="Proteomes" id="UP000002705"/>
    </source>
</evidence>
<name>Q390X4_BURL3</name>
<reference evidence="1" key="1">
    <citation type="submission" date="2005-10" db="EMBL/GenBank/DDBJ databases">
        <title>Complete sequence of chromosome 2 of Burkholderia sp. 383.</title>
        <authorList>
            <consortium name="US DOE Joint Genome Institute"/>
            <person name="Copeland A."/>
            <person name="Lucas S."/>
            <person name="Lapidus A."/>
            <person name="Barry K."/>
            <person name="Detter J.C."/>
            <person name="Glavina T."/>
            <person name="Hammon N."/>
            <person name="Israni S."/>
            <person name="Pitluck S."/>
            <person name="Chain P."/>
            <person name="Malfatti S."/>
            <person name="Shin M."/>
            <person name="Vergez L."/>
            <person name="Schmutz J."/>
            <person name="Larimer F."/>
            <person name="Land M."/>
            <person name="Kyrpides N."/>
            <person name="Lykidis A."/>
            <person name="Richardson P."/>
        </authorList>
    </citation>
    <scope>NUCLEOTIDE SEQUENCE [LARGE SCALE GENOMIC DNA]</scope>
    <source>
        <strain evidence="1">383</strain>
    </source>
</reference>
<sequence length="127" mass="14346">MADRQALPGRPHAWARDTRRRMLWLPGPECRTAQRHAPPEPSPSQSLAQQLACRASTACRHPDRRYGLWTPSPDSPRSSIACFHSVIARRFCRGDMIRNSFILPRKSLLDFSGSVAKSSNITKTFTM</sequence>
<protein>
    <submittedName>
        <fullName evidence="1">Uncharacterized protein</fullName>
    </submittedName>
</protein>
<dbReference type="KEGG" id="bur:Bcep18194_B2881"/>